<dbReference type="PATRIC" id="fig|1414851.3.peg.620"/>
<proteinExistence type="predicted"/>
<dbReference type="GO" id="GO:0005829">
    <property type="term" value="C:cytosol"/>
    <property type="evidence" value="ECO:0007669"/>
    <property type="project" value="TreeGrafter"/>
</dbReference>
<sequence length="426" mass="49481">MQTCKYLVIGAGVSGLTFANFINDKDYLIVEKSQEPGGFCRTIYQDGYIWDYAGHFFHFATDKIKNFFKNKIKDDELVYKKKCTKIFYNGLIIDFPFQANIHQLEKSEFIDCLYDLYFREKQGSKEVFESFLQMLYGKFGISITEKFLKPYNEKLYACDLDMLDQDAMGRFFPYADIGQVIRNFKNDYSGSYNAEFMYPKRGAMVFVDALSEGIDRDKIILGEQVTSINLETKVATTNKNRQIKFEYIINSSPLNQFLGLFEGNTSYKEFINTLSWNKVLVFNLGFAKKSSIKDIHWAYIPSKDINFYRVGFYDNILDSDKLSMYVEIGLSANQQIDIDEQLKLTLINLKKLGIVDEDNELLSHATIMMDPAYVHVDSKLEETKQLLKSELQKHNVFVMGRYGDWKYCSIEDSMRDALALTEKFNA</sequence>
<evidence type="ECO:0000313" key="2">
    <source>
        <dbReference type="Proteomes" id="UP000018766"/>
    </source>
</evidence>
<dbReference type="Pfam" id="PF13450">
    <property type="entry name" value="NAD_binding_8"/>
    <property type="match status" value="1"/>
</dbReference>
<dbReference type="InterPro" id="IPR036188">
    <property type="entry name" value="FAD/NAD-bd_sf"/>
</dbReference>
<dbReference type="EMBL" id="AYSV01000043">
    <property type="protein sequence ID" value="ETD72639.1"/>
    <property type="molecule type" value="Genomic_DNA"/>
</dbReference>
<evidence type="ECO:0000313" key="1">
    <source>
        <dbReference type="EMBL" id="ETD72639.1"/>
    </source>
</evidence>
<dbReference type="SUPFAM" id="SSF51971">
    <property type="entry name" value="Nucleotide-binding domain"/>
    <property type="match status" value="1"/>
</dbReference>
<name>V8G7X7_9BURK</name>
<protein>
    <submittedName>
        <fullName evidence="1">LPS biosynthesis protein</fullName>
    </submittedName>
</protein>
<accession>V8G7X7</accession>
<dbReference type="Gene3D" id="3.50.50.60">
    <property type="entry name" value="FAD/NAD(P)-binding domain"/>
    <property type="match status" value="1"/>
</dbReference>
<dbReference type="AlphaFoldDB" id="V8G7X7"/>
<comment type="caution">
    <text evidence="1">The sequence shown here is derived from an EMBL/GenBank/DDBJ whole genome shotgun (WGS) entry which is preliminary data.</text>
</comment>
<dbReference type="OrthoDB" id="9816564at2"/>
<dbReference type="Proteomes" id="UP000018766">
    <property type="component" value="Unassembled WGS sequence"/>
</dbReference>
<gene>
    <name evidence="1" type="ORF">V757_03130</name>
</gene>
<dbReference type="GO" id="GO:0050660">
    <property type="term" value="F:flavin adenine dinucleotide binding"/>
    <property type="evidence" value="ECO:0007669"/>
    <property type="project" value="TreeGrafter"/>
</dbReference>
<dbReference type="PANTHER" id="PTHR21197">
    <property type="entry name" value="UDP-GALACTOPYRANOSE MUTASE"/>
    <property type="match status" value="1"/>
</dbReference>
<reference evidence="1 2" key="1">
    <citation type="submission" date="2013-11" db="EMBL/GenBank/DDBJ databases">
        <title>Genomic analysis of Pelistega sp. HM-7.</title>
        <authorList>
            <person name="Kumbhare S.V."/>
            <person name="Shetty S.A."/>
            <person name="Sharma O."/>
            <person name="Dhotre D.P."/>
        </authorList>
    </citation>
    <scope>NUCLEOTIDE SEQUENCE [LARGE SCALE GENOMIC DNA]</scope>
    <source>
        <strain evidence="1 2">HM-7</strain>
    </source>
</reference>
<organism evidence="1 2">
    <name type="scientific">Pelistega indica</name>
    <dbReference type="NCBI Taxonomy" id="1414851"/>
    <lineage>
        <taxon>Bacteria</taxon>
        <taxon>Pseudomonadati</taxon>
        <taxon>Pseudomonadota</taxon>
        <taxon>Betaproteobacteria</taxon>
        <taxon>Burkholderiales</taxon>
        <taxon>Alcaligenaceae</taxon>
        <taxon>Pelistega</taxon>
    </lineage>
</organism>
<dbReference type="RefSeq" id="WP_023949831.1">
    <property type="nucleotide sequence ID" value="NZ_AYSV01000043.1"/>
</dbReference>
<dbReference type="GO" id="GO:0008767">
    <property type="term" value="F:UDP-galactopyranose mutase activity"/>
    <property type="evidence" value="ECO:0007669"/>
    <property type="project" value="TreeGrafter"/>
</dbReference>
<dbReference type="PANTHER" id="PTHR21197:SF0">
    <property type="entry name" value="UDP-GALACTOPYRANOSE MUTASE"/>
    <property type="match status" value="1"/>
</dbReference>
<keyword evidence="2" id="KW-1185">Reference proteome</keyword>